<dbReference type="EMBL" id="CAICTM010002645">
    <property type="protein sequence ID" value="CAB9529852.1"/>
    <property type="molecule type" value="Genomic_DNA"/>
</dbReference>
<comment type="caution">
    <text evidence="2">The sequence shown here is derived from an EMBL/GenBank/DDBJ whole genome shotgun (WGS) entry which is preliminary data.</text>
</comment>
<feature type="compositionally biased region" description="Basic and acidic residues" evidence="1">
    <location>
        <begin position="7"/>
        <end position="18"/>
    </location>
</feature>
<accession>A0A9N8EX97</accession>
<dbReference type="Proteomes" id="UP001153069">
    <property type="component" value="Unassembled WGS sequence"/>
</dbReference>
<keyword evidence="3" id="KW-1185">Reference proteome</keyword>
<name>A0A9N8EX97_9STRA</name>
<proteinExistence type="predicted"/>
<protein>
    <submittedName>
        <fullName evidence="2">Uncharacterized protein</fullName>
    </submittedName>
</protein>
<feature type="region of interest" description="Disordered" evidence="1">
    <location>
        <begin position="107"/>
        <end position="129"/>
    </location>
</feature>
<evidence type="ECO:0000313" key="3">
    <source>
        <dbReference type="Proteomes" id="UP001153069"/>
    </source>
</evidence>
<feature type="region of interest" description="Disordered" evidence="1">
    <location>
        <begin position="1"/>
        <end position="36"/>
    </location>
</feature>
<feature type="compositionally biased region" description="Acidic residues" evidence="1">
    <location>
        <begin position="108"/>
        <end position="120"/>
    </location>
</feature>
<evidence type="ECO:0000256" key="1">
    <source>
        <dbReference type="SAM" id="MobiDB-lite"/>
    </source>
</evidence>
<organism evidence="2 3">
    <name type="scientific">Seminavis robusta</name>
    <dbReference type="NCBI Taxonomy" id="568900"/>
    <lineage>
        <taxon>Eukaryota</taxon>
        <taxon>Sar</taxon>
        <taxon>Stramenopiles</taxon>
        <taxon>Ochrophyta</taxon>
        <taxon>Bacillariophyta</taxon>
        <taxon>Bacillariophyceae</taxon>
        <taxon>Bacillariophycidae</taxon>
        <taxon>Naviculales</taxon>
        <taxon>Naviculaceae</taxon>
        <taxon>Seminavis</taxon>
    </lineage>
</organism>
<dbReference type="AlphaFoldDB" id="A0A9N8EX97"/>
<reference evidence="2" key="1">
    <citation type="submission" date="2020-06" db="EMBL/GenBank/DDBJ databases">
        <authorList>
            <consortium name="Plant Systems Biology data submission"/>
        </authorList>
    </citation>
    <scope>NUCLEOTIDE SEQUENCE</scope>
    <source>
        <strain evidence="2">D6</strain>
    </source>
</reference>
<evidence type="ECO:0000313" key="2">
    <source>
        <dbReference type="EMBL" id="CAB9529852.1"/>
    </source>
</evidence>
<sequence>MDNEEDQAIRAEDRDEVPPLRQSVARQSLRSRGPATSVEEILTCYGQNKTLQKEIAKLSTGGNRYDRNKDSDDNCWNTNSLFAGQPSKKQKLSPPVPASAILRGCESEASEVSEVSEAEEDGKKRAVPEPRRHIVEANQISEFIRTHTVCRSG</sequence>
<gene>
    <name evidence="2" type="ORF">SEMRO_2647_G333610.1</name>
</gene>